<sequence length="110" mass="11738">MANNGGTVELNNYLQARGLVPMLSWEDKPDGPRHETRWISQCKIGGEVLGTGTGPKLNVARDAAANEALVVLHARDANPETEDGGDAKTAVPEPATSGLRDSPEDRSTFR</sequence>
<name>A0A060SLN8_PYCCI</name>
<dbReference type="AlphaFoldDB" id="A0A060SLN8"/>
<proteinExistence type="predicted"/>
<accession>A0A060SLN8</accession>
<feature type="domain" description="DRBM" evidence="3">
    <location>
        <begin position="5"/>
        <end position="74"/>
    </location>
</feature>
<protein>
    <recommendedName>
        <fullName evidence="3">DRBM domain-containing protein</fullName>
    </recommendedName>
</protein>
<dbReference type="Pfam" id="PF00035">
    <property type="entry name" value="dsrm"/>
    <property type="match status" value="1"/>
</dbReference>
<gene>
    <name evidence="4" type="ORF">BN946_scf185007.g209</name>
</gene>
<dbReference type="EMBL" id="CCBP010000119">
    <property type="protein sequence ID" value="CDO73154.1"/>
    <property type="molecule type" value="Genomic_DNA"/>
</dbReference>
<dbReference type="OMA" id="PQWTSTC"/>
<dbReference type="SMART" id="SM00358">
    <property type="entry name" value="DSRM"/>
    <property type="match status" value="1"/>
</dbReference>
<keyword evidence="1" id="KW-0694">RNA-binding</keyword>
<dbReference type="Proteomes" id="UP000029665">
    <property type="component" value="Unassembled WGS sequence"/>
</dbReference>
<evidence type="ECO:0000259" key="3">
    <source>
        <dbReference type="PROSITE" id="PS50137"/>
    </source>
</evidence>
<dbReference type="GO" id="GO:0003723">
    <property type="term" value="F:RNA binding"/>
    <property type="evidence" value="ECO:0007669"/>
    <property type="project" value="UniProtKB-UniRule"/>
</dbReference>
<dbReference type="Gene3D" id="3.30.160.20">
    <property type="match status" value="1"/>
</dbReference>
<comment type="caution">
    <text evidence="4">The sequence shown here is derived from an EMBL/GenBank/DDBJ whole genome shotgun (WGS) entry which is preliminary data.</text>
</comment>
<reference evidence="4" key="1">
    <citation type="submission" date="2014-01" db="EMBL/GenBank/DDBJ databases">
        <title>The genome of the white-rot fungus Pycnoporus cinnabarinus: a basidiomycete model with a versatile arsenal for lignocellulosic biomass breakdown.</title>
        <authorList>
            <person name="Levasseur A."/>
            <person name="Lomascolo A."/>
            <person name="Ruiz-Duenas F.J."/>
            <person name="Uzan E."/>
            <person name="Piumi F."/>
            <person name="Kues U."/>
            <person name="Ram A.F.J."/>
            <person name="Murat C."/>
            <person name="Haon M."/>
            <person name="Benoit I."/>
            <person name="Arfi Y."/>
            <person name="Chevret D."/>
            <person name="Drula E."/>
            <person name="Kwon M.J."/>
            <person name="Gouret P."/>
            <person name="Lesage-Meessen L."/>
            <person name="Lombard V."/>
            <person name="Mariette J."/>
            <person name="Noirot C."/>
            <person name="Park J."/>
            <person name="Patyshakuliyeva A."/>
            <person name="Wieneger R.A.B."/>
            <person name="Wosten H.A.B."/>
            <person name="Martin F."/>
            <person name="Coutinho P.M."/>
            <person name="de Vries R."/>
            <person name="Martinez A.T."/>
            <person name="Klopp C."/>
            <person name="Pontarotti P."/>
            <person name="Henrissat B."/>
            <person name="Record E."/>
        </authorList>
    </citation>
    <scope>NUCLEOTIDE SEQUENCE [LARGE SCALE GENOMIC DNA]</scope>
    <source>
        <strain evidence="4">BRFM137</strain>
    </source>
</reference>
<dbReference type="HOGENOM" id="CLU_2172317_0_0_1"/>
<evidence type="ECO:0000256" key="2">
    <source>
        <dbReference type="SAM" id="MobiDB-lite"/>
    </source>
</evidence>
<dbReference type="PROSITE" id="PS50137">
    <property type="entry name" value="DS_RBD"/>
    <property type="match status" value="1"/>
</dbReference>
<dbReference type="STRING" id="5643.A0A060SLN8"/>
<evidence type="ECO:0000256" key="1">
    <source>
        <dbReference type="PROSITE-ProRule" id="PRU00266"/>
    </source>
</evidence>
<dbReference type="OrthoDB" id="3246846at2759"/>
<dbReference type="InterPro" id="IPR014720">
    <property type="entry name" value="dsRBD_dom"/>
</dbReference>
<feature type="compositionally biased region" description="Basic and acidic residues" evidence="2">
    <location>
        <begin position="101"/>
        <end position="110"/>
    </location>
</feature>
<organism evidence="4 5">
    <name type="scientific">Pycnoporus cinnabarinus</name>
    <name type="common">Cinnabar-red polypore</name>
    <name type="synonym">Trametes cinnabarina</name>
    <dbReference type="NCBI Taxonomy" id="5643"/>
    <lineage>
        <taxon>Eukaryota</taxon>
        <taxon>Fungi</taxon>
        <taxon>Dikarya</taxon>
        <taxon>Basidiomycota</taxon>
        <taxon>Agaricomycotina</taxon>
        <taxon>Agaricomycetes</taxon>
        <taxon>Polyporales</taxon>
        <taxon>Polyporaceae</taxon>
        <taxon>Trametes</taxon>
    </lineage>
</organism>
<evidence type="ECO:0000313" key="4">
    <source>
        <dbReference type="EMBL" id="CDO73154.1"/>
    </source>
</evidence>
<keyword evidence="5" id="KW-1185">Reference proteome</keyword>
<feature type="region of interest" description="Disordered" evidence="2">
    <location>
        <begin position="74"/>
        <end position="110"/>
    </location>
</feature>
<evidence type="ECO:0000313" key="5">
    <source>
        <dbReference type="Proteomes" id="UP000029665"/>
    </source>
</evidence>
<dbReference type="SUPFAM" id="SSF54768">
    <property type="entry name" value="dsRNA-binding domain-like"/>
    <property type="match status" value="1"/>
</dbReference>